<dbReference type="OrthoDB" id="3231000at2759"/>
<keyword evidence="5" id="KW-0175">Coiled coil</keyword>
<dbReference type="GO" id="GO:0005886">
    <property type="term" value="C:plasma membrane"/>
    <property type="evidence" value="ECO:0007669"/>
    <property type="project" value="UniProtKB-SubCell"/>
</dbReference>
<organism evidence="7 8">
    <name type="scientific">Agrocybe chaxingu</name>
    <dbReference type="NCBI Taxonomy" id="84603"/>
    <lineage>
        <taxon>Eukaryota</taxon>
        <taxon>Fungi</taxon>
        <taxon>Dikarya</taxon>
        <taxon>Basidiomycota</taxon>
        <taxon>Agaricomycotina</taxon>
        <taxon>Agaricomycetes</taxon>
        <taxon>Agaricomycetidae</taxon>
        <taxon>Agaricales</taxon>
        <taxon>Agaricineae</taxon>
        <taxon>Strophariaceae</taxon>
        <taxon>Agrocybe</taxon>
    </lineage>
</organism>
<dbReference type="GO" id="GO:0000287">
    <property type="term" value="F:magnesium ion binding"/>
    <property type="evidence" value="ECO:0007669"/>
    <property type="project" value="TreeGrafter"/>
</dbReference>
<feature type="region of interest" description="Disordered" evidence="6">
    <location>
        <begin position="1"/>
        <end position="36"/>
    </location>
</feature>
<evidence type="ECO:0000256" key="1">
    <source>
        <dbReference type="ARBA" id="ARBA00004651"/>
    </source>
</evidence>
<dbReference type="GO" id="GO:0015087">
    <property type="term" value="F:cobalt ion transmembrane transporter activity"/>
    <property type="evidence" value="ECO:0007669"/>
    <property type="project" value="TreeGrafter"/>
</dbReference>
<dbReference type="InterPro" id="IPR002523">
    <property type="entry name" value="MgTranspt_CorA/ZnTranspt_ZntB"/>
</dbReference>
<keyword evidence="4" id="KW-0472">Membrane</keyword>
<sequence>MSISSPKLLSRQADDEEARRVAPPSHRHAAPSAPWPWVDLEDAVDKNQLESSLPPIPEPCDHTTCGGCWPGYPQSLFPNWTEEQVRKSKIRKAIYENQRTCVIRLVDVDNNGLFAVPSNLEDITSTEKNKAETWDSILKARSPEDVRVRAMFVENMSGPVLQMLGTRYNIEPFFFSSSLNWIPSRFEEEVVPGIGDHITVTLTFLRSVPDADAIRLSAKSPYAVSSATLGSSGDSFLAEQMIDTQAPLELASNGRLLVLDLLSVHTIRKKHGSTIISYHSDKDLPTTTAKYLHERIRFAGQSVYWQNIFRQSPDPTFVLLTFIWHAMYAWDEALEHLYEHICTLESRVMTSSGPMPITRELHVIRAHQLHYSSLLDDFRKTVQFIRDTKSPALDSLPPDQHDLSRRLMVRECANLLTEIERLEMGRRMQDRRLKNVMNLVFSTVNILDSKRMQKMTEAAMKQIAYLTMVFLPSSFVATVFGMNVKEIVPDTNGTLPHYVETALPFTLATVWIIIAFQSRYIFPEYVTFWKRLGWPVLLLARLFGKDLYDMDRRLKKEQTQDLSPATATFREAQQSSDILEPALYLSPNPSPLEVHGRRALPSVSLSAPAHPLTNDTTPMNFLASNGGLAVPDRAPSVISARSKRSSIRRDPKDDPSRVPHPSHRHASPSAPWPWVDLEDEVDPLQLECPLPPVPPLCDHNSCNGCWRGYPQSRFPNWTHRQVKKSKINRAIMEYDTTRPCICHRVDVDENGFFTNAGSIVATSGEEDQIWDIIVNEKRPERLRVRALFIQDMSGPILQMLGAKYNIEPFFWSSSLNWIPSRFQEEIQPGVGDHITVTLTFLKSMTNHQALQLNAAFSKSSDTLKQPSTLLGSQKIDTHAPLALYSNDRLLVLDLLAVHLIRNVNGSTIISYHPSMNIPTTTAPFLHERIRFAGQSVYWQSIFQKSPDPTFVLLTFVWHAMYAWDEALENLYEHICTLETRVISTSEMPLTQELHVIRAHHLHYSSLLDDFAKHVEFIRDTHNPAMETMRKQDRDFTLKVMQRECANLLSEIRRLKSELHMQERRLKNVMGLVFSSVNITDSRYMREMTEAAVRDSADEASCLSYNGLPPIFFRRVFGMNVSEINPGSLATLARYVQFALPLTVLTAWIIIAFQSTYIFPGGTGFFKRLGWPVYLVYNMIKKKRKTDEDEDESEYTIEYSSSGIKEVIS</sequence>
<dbReference type="PANTHER" id="PTHR46494">
    <property type="entry name" value="CORA FAMILY METAL ION TRANSPORTER (EUROFUNG)"/>
    <property type="match status" value="1"/>
</dbReference>
<proteinExistence type="predicted"/>
<evidence type="ECO:0000313" key="8">
    <source>
        <dbReference type="Proteomes" id="UP001148786"/>
    </source>
</evidence>
<evidence type="ECO:0000256" key="2">
    <source>
        <dbReference type="ARBA" id="ARBA00022692"/>
    </source>
</evidence>
<feature type="compositionally biased region" description="Basic and acidic residues" evidence="6">
    <location>
        <begin position="647"/>
        <end position="657"/>
    </location>
</feature>
<evidence type="ECO:0000256" key="4">
    <source>
        <dbReference type="ARBA" id="ARBA00023136"/>
    </source>
</evidence>
<evidence type="ECO:0000313" key="7">
    <source>
        <dbReference type="EMBL" id="KAJ3509827.1"/>
    </source>
</evidence>
<dbReference type="AlphaFoldDB" id="A0A9W8K1M4"/>
<comment type="caution">
    <text evidence="7">The sequence shown here is derived from an EMBL/GenBank/DDBJ whole genome shotgun (WGS) entry which is preliminary data.</text>
</comment>
<reference evidence="7" key="1">
    <citation type="submission" date="2022-07" db="EMBL/GenBank/DDBJ databases">
        <title>Genome Sequence of Agrocybe chaxingu.</title>
        <authorList>
            <person name="Buettner E."/>
        </authorList>
    </citation>
    <scope>NUCLEOTIDE SEQUENCE</scope>
    <source>
        <strain evidence="7">MP-N11</strain>
    </source>
</reference>
<dbReference type="Gene3D" id="1.20.58.340">
    <property type="entry name" value="Magnesium transport protein CorA, transmembrane region"/>
    <property type="match status" value="1"/>
</dbReference>
<keyword evidence="8" id="KW-1185">Reference proteome</keyword>
<dbReference type="GO" id="GO:0050897">
    <property type="term" value="F:cobalt ion binding"/>
    <property type="evidence" value="ECO:0007669"/>
    <property type="project" value="TreeGrafter"/>
</dbReference>
<protein>
    <submittedName>
        <fullName evidence="7">Uncharacterized protein</fullName>
    </submittedName>
</protein>
<dbReference type="InterPro" id="IPR045863">
    <property type="entry name" value="CorA_TM1_TM2"/>
</dbReference>
<evidence type="ECO:0000256" key="3">
    <source>
        <dbReference type="ARBA" id="ARBA00022989"/>
    </source>
</evidence>
<name>A0A9W8K1M4_9AGAR</name>
<evidence type="ECO:0000256" key="6">
    <source>
        <dbReference type="SAM" id="MobiDB-lite"/>
    </source>
</evidence>
<evidence type="ECO:0000256" key="5">
    <source>
        <dbReference type="SAM" id="Coils"/>
    </source>
</evidence>
<dbReference type="GO" id="GO:0015095">
    <property type="term" value="F:magnesium ion transmembrane transporter activity"/>
    <property type="evidence" value="ECO:0007669"/>
    <property type="project" value="TreeGrafter"/>
</dbReference>
<comment type="subcellular location">
    <subcellularLocation>
        <location evidence="1">Cell membrane</location>
        <topology evidence="1">Multi-pass membrane protein</topology>
    </subcellularLocation>
</comment>
<accession>A0A9W8K1M4</accession>
<keyword evidence="3" id="KW-1133">Transmembrane helix</keyword>
<feature type="region of interest" description="Disordered" evidence="6">
    <location>
        <begin position="632"/>
        <end position="674"/>
    </location>
</feature>
<keyword evidence="2" id="KW-0812">Transmembrane</keyword>
<dbReference type="Pfam" id="PF01544">
    <property type="entry name" value="CorA"/>
    <property type="match status" value="1"/>
</dbReference>
<dbReference type="PANTHER" id="PTHR46494:SF1">
    <property type="entry name" value="CORA FAMILY METAL ION TRANSPORTER (EUROFUNG)"/>
    <property type="match status" value="1"/>
</dbReference>
<dbReference type="Proteomes" id="UP001148786">
    <property type="component" value="Unassembled WGS sequence"/>
</dbReference>
<gene>
    <name evidence="7" type="ORF">NLJ89_g5012</name>
</gene>
<feature type="coiled-coil region" evidence="5">
    <location>
        <begin position="1037"/>
        <end position="1071"/>
    </location>
</feature>
<dbReference type="EMBL" id="JANKHO010000447">
    <property type="protein sequence ID" value="KAJ3509827.1"/>
    <property type="molecule type" value="Genomic_DNA"/>
</dbReference>
<dbReference type="SUPFAM" id="SSF144083">
    <property type="entry name" value="Magnesium transport protein CorA, transmembrane region"/>
    <property type="match status" value="1"/>
</dbReference>